<proteinExistence type="predicted"/>
<sequence length="201" mass="21614">MCYLGSSSASLLRFGVSLMSPSHPTPSKECRASARLVLASLCRRGIGRDSPLAIAVHPDRAIHRRCSPQHLVIQPAFVDNASATDGRRLQCLPSAIVSSPPAPAAKTTTNWAIPRRRGLSGGQGWVVHGIFAAGASHNRPSCFESAGSRAIRPCPSRGGGPKNCPVCFCSGPWNNGTTWLFWSPCFWRVRARLQNGRSCRP</sequence>
<dbReference type="EMBL" id="JAGPXD010000003">
    <property type="protein sequence ID" value="KAH7363368.1"/>
    <property type="molecule type" value="Genomic_DNA"/>
</dbReference>
<evidence type="ECO:0000313" key="1">
    <source>
        <dbReference type="EMBL" id="KAH7363368.1"/>
    </source>
</evidence>
<evidence type="ECO:0000313" key="2">
    <source>
        <dbReference type="Proteomes" id="UP000813385"/>
    </source>
</evidence>
<organism evidence="1 2">
    <name type="scientific">Plectosphaerella cucumerina</name>
    <dbReference type="NCBI Taxonomy" id="40658"/>
    <lineage>
        <taxon>Eukaryota</taxon>
        <taxon>Fungi</taxon>
        <taxon>Dikarya</taxon>
        <taxon>Ascomycota</taxon>
        <taxon>Pezizomycotina</taxon>
        <taxon>Sordariomycetes</taxon>
        <taxon>Hypocreomycetidae</taxon>
        <taxon>Glomerellales</taxon>
        <taxon>Plectosphaerellaceae</taxon>
        <taxon>Plectosphaerella</taxon>
    </lineage>
</organism>
<protein>
    <submittedName>
        <fullName evidence="1">Uncharacterized protein</fullName>
    </submittedName>
</protein>
<accession>A0A8K0TN20</accession>
<reference evidence="1" key="1">
    <citation type="journal article" date="2021" name="Nat. Commun.">
        <title>Genetic determinants of endophytism in the Arabidopsis root mycobiome.</title>
        <authorList>
            <person name="Mesny F."/>
            <person name="Miyauchi S."/>
            <person name="Thiergart T."/>
            <person name="Pickel B."/>
            <person name="Atanasova L."/>
            <person name="Karlsson M."/>
            <person name="Huettel B."/>
            <person name="Barry K.W."/>
            <person name="Haridas S."/>
            <person name="Chen C."/>
            <person name="Bauer D."/>
            <person name="Andreopoulos W."/>
            <person name="Pangilinan J."/>
            <person name="LaButti K."/>
            <person name="Riley R."/>
            <person name="Lipzen A."/>
            <person name="Clum A."/>
            <person name="Drula E."/>
            <person name="Henrissat B."/>
            <person name="Kohler A."/>
            <person name="Grigoriev I.V."/>
            <person name="Martin F.M."/>
            <person name="Hacquard S."/>
        </authorList>
    </citation>
    <scope>NUCLEOTIDE SEQUENCE</scope>
    <source>
        <strain evidence="1">MPI-CAGE-AT-0016</strain>
    </source>
</reference>
<dbReference type="AlphaFoldDB" id="A0A8K0TN20"/>
<comment type="caution">
    <text evidence="1">The sequence shown here is derived from an EMBL/GenBank/DDBJ whole genome shotgun (WGS) entry which is preliminary data.</text>
</comment>
<name>A0A8K0TN20_9PEZI</name>
<keyword evidence="2" id="KW-1185">Reference proteome</keyword>
<gene>
    <name evidence="1" type="ORF">B0T11DRAFT_93253</name>
</gene>
<dbReference type="OrthoDB" id="10652558at2759"/>
<dbReference type="Proteomes" id="UP000813385">
    <property type="component" value="Unassembled WGS sequence"/>
</dbReference>